<evidence type="ECO:0000313" key="1">
    <source>
        <dbReference type="EMBL" id="OQV13750.1"/>
    </source>
</evidence>
<protein>
    <recommendedName>
        <fullName evidence="3">F-box domain-containing protein</fullName>
    </recommendedName>
</protein>
<reference evidence="2" key="1">
    <citation type="submission" date="2017-01" db="EMBL/GenBank/DDBJ databases">
        <title>Comparative genomics of anhydrobiosis in the tardigrade Hypsibius dujardini.</title>
        <authorList>
            <person name="Yoshida Y."/>
            <person name="Koutsovoulos G."/>
            <person name="Laetsch D."/>
            <person name="Stevens L."/>
            <person name="Kumar S."/>
            <person name="Horikawa D."/>
            <person name="Ishino K."/>
            <person name="Komine S."/>
            <person name="Tomita M."/>
            <person name="Blaxter M."/>
            <person name="Arakawa K."/>
        </authorList>
    </citation>
    <scope>NUCLEOTIDE SEQUENCE [LARGE SCALE GENOMIC DNA]</scope>
    <source>
        <strain evidence="2">Z151</strain>
    </source>
</reference>
<comment type="caution">
    <text evidence="1">The sequence shown here is derived from an EMBL/GenBank/DDBJ whole genome shotgun (WGS) entry which is preliminary data.</text>
</comment>
<dbReference type="InterPro" id="IPR036047">
    <property type="entry name" value="F-box-like_dom_sf"/>
</dbReference>
<dbReference type="AlphaFoldDB" id="A0A1W0WEW8"/>
<evidence type="ECO:0000313" key="2">
    <source>
        <dbReference type="Proteomes" id="UP000192578"/>
    </source>
</evidence>
<organism evidence="1 2">
    <name type="scientific">Hypsibius exemplaris</name>
    <name type="common">Freshwater tardigrade</name>
    <dbReference type="NCBI Taxonomy" id="2072580"/>
    <lineage>
        <taxon>Eukaryota</taxon>
        <taxon>Metazoa</taxon>
        <taxon>Ecdysozoa</taxon>
        <taxon>Tardigrada</taxon>
        <taxon>Eutardigrada</taxon>
        <taxon>Parachela</taxon>
        <taxon>Hypsibioidea</taxon>
        <taxon>Hypsibiidae</taxon>
        <taxon>Hypsibius</taxon>
    </lineage>
</organism>
<dbReference type="SUPFAM" id="SSF81383">
    <property type="entry name" value="F-box domain"/>
    <property type="match status" value="1"/>
</dbReference>
<dbReference type="Proteomes" id="UP000192578">
    <property type="component" value="Unassembled WGS sequence"/>
</dbReference>
<accession>A0A1W0WEW8</accession>
<gene>
    <name evidence="1" type="ORF">BV898_12065</name>
</gene>
<name>A0A1W0WEW8_HYPEX</name>
<keyword evidence="2" id="KW-1185">Reference proteome</keyword>
<evidence type="ECO:0008006" key="3">
    <source>
        <dbReference type="Google" id="ProtNLM"/>
    </source>
</evidence>
<proteinExistence type="predicted"/>
<dbReference type="EMBL" id="MTYJ01000117">
    <property type="protein sequence ID" value="OQV13750.1"/>
    <property type="molecule type" value="Genomic_DNA"/>
</dbReference>
<sequence length="404" mass="45681">MEVSDESDHVTELMSQITLDAAAENSVDPPTRYLDLPIDILEDILLCCDFPNRTRIRRVRRFWNAVLSQSHIREQAFLDGDGLYGPSVQKLWDAGPFDQVRRANLGKRSTLRIQLATNAAGSIRHLTYNALGLGCGSRVACKRHSNRGIFKPHIDMFDLQMTVLREFLCLCSQLEVVTIRRCHSIDWDELYTPEGQPLLQPYCVGLAAFELVDCSIPVMLPTWRLDNEVEKADGTISIPLATINLQTGTDFYAAWEAVVQPWVWPFPELEVEKHIAWIAEHAPLLKGKAREVANYLLDPIGNAKESTILATVNYSALLRYQATYNADIVGSLVDLADLIMRSPPSDQPDSKFLFRGNYIDRASWRNWDRSSSFSSSANADEYNNSHVYTNEVEEFEATNFSDSD</sequence>